<dbReference type="Proteomes" id="UP000196365">
    <property type="component" value="Unassembled WGS sequence"/>
</dbReference>
<sequence>MNMEIFIKRCFEIGIALLHKNTLTKEEKDFLNILNDFEEWIK</sequence>
<proteinExistence type="predicted"/>
<evidence type="ECO:0000313" key="1">
    <source>
        <dbReference type="EMBL" id="SJZ38164.1"/>
    </source>
</evidence>
<gene>
    <name evidence="1" type="ORF">SAMN02745973_00382</name>
</gene>
<dbReference type="AlphaFoldDB" id="A0A1T4K6W2"/>
<keyword evidence="2" id="KW-1185">Reference proteome</keyword>
<dbReference type="RefSeq" id="WP_278319683.1">
    <property type="nucleotide sequence ID" value="NZ_FUWV01000001.1"/>
</dbReference>
<protein>
    <submittedName>
        <fullName evidence="1">Uncharacterized protein</fullName>
    </submittedName>
</protein>
<evidence type="ECO:0000313" key="2">
    <source>
        <dbReference type="Proteomes" id="UP000196365"/>
    </source>
</evidence>
<organism evidence="1 2">
    <name type="scientific">Garciella nitratireducens DSM 15102</name>
    <dbReference type="NCBI Taxonomy" id="1121911"/>
    <lineage>
        <taxon>Bacteria</taxon>
        <taxon>Bacillati</taxon>
        <taxon>Bacillota</taxon>
        <taxon>Clostridia</taxon>
        <taxon>Eubacteriales</taxon>
        <taxon>Eubacteriaceae</taxon>
        <taxon>Garciella</taxon>
    </lineage>
</organism>
<accession>A0A1T4K6W2</accession>
<dbReference type="EMBL" id="FUWV01000001">
    <property type="protein sequence ID" value="SJZ38164.1"/>
    <property type="molecule type" value="Genomic_DNA"/>
</dbReference>
<reference evidence="1 2" key="1">
    <citation type="submission" date="2017-02" db="EMBL/GenBank/DDBJ databases">
        <authorList>
            <person name="Peterson S.W."/>
        </authorList>
    </citation>
    <scope>NUCLEOTIDE SEQUENCE [LARGE SCALE GENOMIC DNA]</scope>
    <source>
        <strain evidence="1 2">DSM 15102</strain>
    </source>
</reference>
<name>A0A1T4K6W2_9FIRM</name>